<dbReference type="PROSITE" id="PS00392">
    <property type="entry name" value="DDC_GAD_HDC_YDC"/>
    <property type="match status" value="1"/>
</dbReference>
<evidence type="ECO:0000256" key="6">
    <source>
        <dbReference type="PIRSR" id="PIRSR602129-50"/>
    </source>
</evidence>
<accession>A0AAD4D0X7</accession>
<evidence type="ECO:0000313" key="9">
    <source>
        <dbReference type="Proteomes" id="UP001194746"/>
    </source>
</evidence>
<dbReference type="InterPro" id="IPR015424">
    <property type="entry name" value="PyrdxlP-dep_Trfase"/>
</dbReference>
<proteinExistence type="inferred from homology"/>
<organism evidence="8 9">
    <name type="scientific">Aspergillus nanangensis</name>
    <dbReference type="NCBI Taxonomy" id="2582783"/>
    <lineage>
        <taxon>Eukaryota</taxon>
        <taxon>Fungi</taxon>
        <taxon>Dikarya</taxon>
        <taxon>Ascomycota</taxon>
        <taxon>Pezizomycotina</taxon>
        <taxon>Eurotiomycetes</taxon>
        <taxon>Eurotiomycetidae</taxon>
        <taxon>Eurotiales</taxon>
        <taxon>Aspergillaceae</taxon>
        <taxon>Aspergillus</taxon>
        <taxon>Aspergillus subgen. Circumdati</taxon>
    </lineage>
</organism>
<dbReference type="InterPro" id="IPR015422">
    <property type="entry name" value="PyrdxlP-dep_Trfase_small"/>
</dbReference>
<dbReference type="AlphaFoldDB" id="A0AAD4D0X7"/>
<dbReference type="Proteomes" id="UP001194746">
    <property type="component" value="Unassembled WGS sequence"/>
</dbReference>
<comment type="cofactor">
    <cofactor evidence="1 6 7">
        <name>pyridoxal 5'-phosphate</name>
        <dbReference type="ChEBI" id="CHEBI:597326"/>
    </cofactor>
</comment>
<keyword evidence="4 6" id="KW-0663">Pyridoxal phosphate</keyword>
<comment type="caution">
    <text evidence="8">The sequence shown here is derived from an EMBL/GenBank/DDBJ whole genome shotgun (WGS) entry which is preliminary data.</text>
</comment>
<feature type="modified residue" description="N6-(pyridoxal phosphate)lysine" evidence="6">
    <location>
        <position position="296"/>
    </location>
</feature>
<dbReference type="InterPro" id="IPR021115">
    <property type="entry name" value="Pyridoxal-P_BS"/>
</dbReference>
<dbReference type="GO" id="GO:0016831">
    <property type="term" value="F:carboxy-lyase activity"/>
    <property type="evidence" value="ECO:0007669"/>
    <property type="project" value="UniProtKB-KW"/>
</dbReference>
<sequence length="476" mass="51949">MDNISYGLEDISNALEQISSHYISTNTNLAGEPIAKVADAATTTSLSQKYATPDDKPHRIEDVMKEAFEVSDYRVRMNHPCFFGFIPSPVLPLAWLGDVVSTTFNAHGGSRLQSSGPSAIEHGLIHWLACRAGLPAATAGGLAVSGGSMANLTAMAMARDHNLPRAQWHLGTVYVSDQTHSSLAKGLRILGFHEDQVRMVPTDGHFRMDTSALEAMTSKDRDAGRCPFLVVATCGTTNTGAIDPIEEIVRIGRAEKMWVHVDGAYGATALLSNSDSLESLAGAMGGVDSISWDAHKWLFQTYGCGFLLVRDQSLLGKSFRTGAEYTQDALDLDDIPNYWNLGVELTRPTRAMKLWFTLRVLGVEQISSLIDHGIAMAEFAEQRIRQLRNWEIVSPASLAIVTFRFVPPGMTEEELDVLNREISAHLLTENVAGMLTTKVNGKVVLRICSISPSLTREVLESVIAEMDTTARIKMGK</sequence>
<keyword evidence="3" id="KW-0210">Decarboxylase</keyword>
<evidence type="ECO:0000256" key="5">
    <source>
        <dbReference type="ARBA" id="ARBA00023239"/>
    </source>
</evidence>
<dbReference type="PANTHER" id="PTHR11999:SF70">
    <property type="entry name" value="MIP05841P"/>
    <property type="match status" value="1"/>
</dbReference>
<reference evidence="8" key="2">
    <citation type="submission" date="2020-02" db="EMBL/GenBank/DDBJ databases">
        <authorList>
            <person name="Gilchrist C.L.M."/>
            <person name="Chooi Y.-H."/>
        </authorList>
    </citation>
    <scope>NUCLEOTIDE SEQUENCE</scope>
    <source>
        <strain evidence="8">MST-FP2251</strain>
    </source>
</reference>
<dbReference type="InterPro" id="IPR002129">
    <property type="entry name" value="PyrdxlP-dep_de-COase"/>
</dbReference>
<dbReference type="GO" id="GO:0019752">
    <property type="term" value="P:carboxylic acid metabolic process"/>
    <property type="evidence" value="ECO:0007669"/>
    <property type="project" value="InterPro"/>
</dbReference>
<evidence type="ECO:0000256" key="2">
    <source>
        <dbReference type="ARBA" id="ARBA00009533"/>
    </source>
</evidence>
<dbReference type="EMBL" id="VCAU01000001">
    <property type="protein sequence ID" value="KAF9895292.1"/>
    <property type="molecule type" value="Genomic_DNA"/>
</dbReference>
<evidence type="ECO:0000256" key="7">
    <source>
        <dbReference type="RuleBase" id="RU000382"/>
    </source>
</evidence>
<dbReference type="InterPro" id="IPR010977">
    <property type="entry name" value="Aromatic_deC"/>
</dbReference>
<keyword evidence="9" id="KW-1185">Reference proteome</keyword>
<evidence type="ECO:0000256" key="1">
    <source>
        <dbReference type="ARBA" id="ARBA00001933"/>
    </source>
</evidence>
<dbReference type="GO" id="GO:0006520">
    <property type="term" value="P:amino acid metabolic process"/>
    <property type="evidence" value="ECO:0007669"/>
    <property type="project" value="InterPro"/>
</dbReference>
<protein>
    <submittedName>
        <fullName evidence="8">Uncharacterized protein</fullName>
    </submittedName>
</protein>
<gene>
    <name evidence="8" type="ORF">FE257_000196</name>
</gene>
<dbReference type="InterPro" id="IPR015421">
    <property type="entry name" value="PyrdxlP-dep_Trfase_major"/>
</dbReference>
<dbReference type="Gene3D" id="3.40.640.10">
    <property type="entry name" value="Type I PLP-dependent aspartate aminotransferase-like (Major domain)"/>
    <property type="match status" value="1"/>
</dbReference>
<dbReference type="GO" id="GO:0030170">
    <property type="term" value="F:pyridoxal phosphate binding"/>
    <property type="evidence" value="ECO:0007669"/>
    <property type="project" value="InterPro"/>
</dbReference>
<evidence type="ECO:0000313" key="8">
    <source>
        <dbReference type="EMBL" id="KAF9895292.1"/>
    </source>
</evidence>
<evidence type="ECO:0000256" key="3">
    <source>
        <dbReference type="ARBA" id="ARBA00022793"/>
    </source>
</evidence>
<keyword evidence="5 7" id="KW-0456">Lyase</keyword>
<dbReference type="SUPFAM" id="SSF53383">
    <property type="entry name" value="PLP-dependent transferases"/>
    <property type="match status" value="1"/>
</dbReference>
<dbReference type="Gene3D" id="3.90.1150.10">
    <property type="entry name" value="Aspartate Aminotransferase, domain 1"/>
    <property type="match status" value="1"/>
</dbReference>
<evidence type="ECO:0000256" key="4">
    <source>
        <dbReference type="ARBA" id="ARBA00022898"/>
    </source>
</evidence>
<dbReference type="PRINTS" id="PR00800">
    <property type="entry name" value="YHDCRBOXLASE"/>
</dbReference>
<name>A0AAD4D0X7_ASPNN</name>
<reference evidence="8" key="1">
    <citation type="journal article" date="2019" name="Beilstein J. Org. Chem.">
        <title>Nanangenines: drimane sesquiterpenoids as the dominant metabolite cohort of a novel Australian fungus, Aspergillus nanangensis.</title>
        <authorList>
            <person name="Lacey H.J."/>
            <person name="Gilchrist C.L.M."/>
            <person name="Crombie A."/>
            <person name="Kalaitzis J.A."/>
            <person name="Vuong D."/>
            <person name="Rutledge P.J."/>
            <person name="Turner P."/>
            <person name="Pitt J.I."/>
            <person name="Lacey E."/>
            <person name="Chooi Y.H."/>
            <person name="Piggott A.M."/>
        </authorList>
    </citation>
    <scope>NUCLEOTIDE SEQUENCE</scope>
    <source>
        <strain evidence="8">MST-FP2251</strain>
    </source>
</reference>
<dbReference type="PANTHER" id="PTHR11999">
    <property type="entry name" value="GROUP II PYRIDOXAL-5-PHOSPHATE DECARBOXYLASE"/>
    <property type="match status" value="1"/>
</dbReference>
<dbReference type="Pfam" id="PF00282">
    <property type="entry name" value="Pyridoxal_deC"/>
    <property type="match status" value="1"/>
</dbReference>
<comment type="similarity">
    <text evidence="2 7">Belongs to the group II decarboxylase family.</text>
</comment>